<dbReference type="GO" id="GO:0005737">
    <property type="term" value="C:cytoplasm"/>
    <property type="evidence" value="ECO:0007669"/>
    <property type="project" value="UniProtKB-SubCell"/>
</dbReference>
<evidence type="ECO:0000256" key="2">
    <source>
        <dbReference type="ARBA" id="ARBA00001974"/>
    </source>
</evidence>
<name>A0A841FJ22_9ACTN</name>
<dbReference type="NCBIfam" id="TIGR00562">
    <property type="entry name" value="proto_IX_ox"/>
    <property type="match status" value="1"/>
</dbReference>
<dbReference type="EMBL" id="JACHGT010000005">
    <property type="protein sequence ID" value="MBB6034943.1"/>
    <property type="molecule type" value="Genomic_DNA"/>
</dbReference>
<dbReference type="UniPathway" id="UPA00252"/>
<dbReference type="GO" id="GO:0004729">
    <property type="term" value="F:oxygen-dependent protoporphyrinogen oxidase activity"/>
    <property type="evidence" value="ECO:0007669"/>
    <property type="project" value="UniProtKB-UniRule"/>
</dbReference>
<dbReference type="AlphaFoldDB" id="A0A841FJ22"/>
<keyword evidence="10 12" id="KW-0560">Oxidoreductase</keyword>
<evidence type="ECO:0000256" key="9">
    <source>
        <dbReference type="ARBA" id="ARBA00022827"/>
    </source>
</evidence>
<evidence type="ECO:0000256" key="5">
    <source>
        <dbReference type="ARBA" id="ARBA00008310"/>
    </source>
</evidence>
<comment type="subcellular location">
    <subcellularLocation>
        <location evidence="12">Cytoplasm</location>
    </subcellularLocation>
</comment>
<evidence type="ECO:0000256" key="4">
    <source>
        <dbReference type="ARBA" id="ARBA00004744"/>
    </source>
</evidence>
<reference evidence="14 15" key="1">
    <citation type="submission" date="2020-08" db="EMBL/GenBank/DDBJ databases">
        <title>Genomic Encyclopedia of Type Strains, Phase IV (KMG-IV): sequencing the most valuable type-strain genomes for metagenomic binning, comparative biology and taxonomic classification.</title>
        <authorList>
            <person name="Goeker M."/>
        </authorList>
    </citation>
    <scope>NUCLEOTIDE SEQUENCE [LARGE SCALE GENOMIC DNA]</scope>
    <source>
        <strain evidence="14 15">YIM 65646</strain>
    </source>
</reference>
<dbReference type="Gene3D" id="3.90.660.20">
    <property type="entry name" value="Protoporphyrinogen oxidase, mitochondrial, domain 2"/>
    <property type="match status" value="1"/>
</dbReference>
<dbReference type="RefSeq" id="WP_184787791.1">
    <property type="nucleotide sequence ID" value="NZ_BONT01000091.1"/>
</dbReference>
<dbReference type="SUPFAM" id="SSF51905">
    <property type="entry name" value="FAD/NAD(P)-binding domain"/>
    <property type="match status" value="1"/>
</dbReference>
<dbReference type="Proteomes" id="UP000548476">
    <property type="component" value="Unassembled WGS sequence"/>
</dbReference>
<evidence type="ECO:0000256" key="6">
    <source>
        <dbReference type="ARBA" id="ARBA00012402"/>
    </source>
</evidence>
<keyword evidence="15" id="KW-1185">Reference proteome</keyword>
<comment type="caution">
    <text evidence="14">The sequence shown here is derived from an EMBL/GenBank/DDBJ whole genome shotgun (WGS) entry which is preliminary data.</text>
</comment>
<dbReference type="PANTHER" id="PTHR42923">
    <property type="entry name" value="PROTOPORPHYRINOGEN OXIDASE"/>
    <property type="match status" value="1"/>
</dbReference>
<dbReference type="Gene3D" id="1.10.3110.10">
    <property type="entry name" value="protoporphyrinogen ix oxidase, domain 3"/>
    <property type="match status" value="1"/>
</dbReference>
<dbReference type="SUPFAM" id="SSF54373">
    <property type="entry name" value="FAD-linked reductases, C-terminal domain"/>
    <property type="match status" value="1"/>
</dbReference>
<evidence type="ECO:0000256" key="3">
    <source>
        <dbReference type="ARBA" id="ARBA00002185"/>
    </source>
</evidence>
<dbReference type="PANTHER" id="PTHR42923:SF3">
    <property type="entry name" value="PROTOPORPHYRINOGEN OXIDASE"/>
    <property type="match status" value="1"/>
</dbReference>
<evidence type="ECO:0000256" key="10">
    <source>
        <dbReference type="ARBA" id="ARBA00023002"/>
    </source>
</evidence>
<dbReference type="InterPro" id="IPR004572">
    <property type="entry name" value="Protoporphyrinogen_oxidase"/>
</dbReference>
<evidence type="ECO:0000313" key="14">
    <source>
        <dbReference type="EMBL" id="MBB6034943.1"/>
    </source>
</evidence>
<evidence type="ECO:0000256" key="7">
    <source>
        <dbReference type="ARBA" id="ARBA00019046"/>
    </source>
</evidence>
<feature type="domain" description="Amine oxidase" evidence="13">
    <location>
        <begin position="11"/>
        <end position="458"/>
    </location>
</feature>
<dbReference type="Pfam" id="PF01593">
    <property type="entry name" value="Amino_oxidase"/>
    <property type="match status" value="1"/>
</dbReference>
<evidence type="ECO:0000256" key="1">
    <source>
        <dbReference type="ARBA" id="ARBA00001755"/>
    </source>
</evidence>
<sequence>MTRALVIGGGISGLAAALRLRELGGPALEIVVVDRAEHLGGKLRTGQIADTPVELGAETFLVRRPEAVRLAGKVGLAEAVTHPAGLPAALAVDGELRPIPKGTLLGVPGDFDAVAETGVLSPEGLARMRAEESAGGALLPDGDVTVGSLVRRAFGDEVADRLVDPLLGGVYAGRADELSLRATAPALAAAAREHDRLSDAVRAVAAPAAKAPGEAPAPVFGTIAGGLSMLVEATALASGAELRLGLPVRELSHDGERWLATIGDTRDPEILTADAVVLAVPARPASRLLEGVSAEAATEVGVLEYASMALVTMALELDAELPELSGFLVPATEGRAVKAATFFSRKWPHRADELTVLRCSIGRHGQEAELQRTDAQLIALARAELGELIGRELPEPVDAHVTRWGGGLPQYGPGHEERIAAAREALSGFSTLGLAGAAFDGVGIPVCIASGEKAAERVFAGLAAGRG</sequence>
<dbReference type="GO" id="GO:0006783">
    <property type="term" value="P:heme biosynthetic process"/>
    <property type="evidence" value="ECO:0007669"/>
    <property type="project" value="UniProtKB-UniRule"/>
</dbReference>
<evidence type="ECO:0000256" key="11">
    <source>
        <dbReference type="ARBA" id="ARBA00023133"/>
    </source>
</evidence>
<evidence type="ECO:0000313" key="15">
    <source>
        <dbReference type="Proteomes" id="UP000548476"/>
    </source>
</evidence>
<keyword evidence="12" id="KW-0963">Cytoplasm</keyword>
<dbReference type="Gene3D" id="3.50.50.60">
    <property type="entry name" value="FAD/NAD(P)-binding domain"/>
    <property type="match status" value="1"/>
</dbReference>
<comment type="pathway">
    <text evidence="4 12">Porphyrin-containing compound metabolism; protoheme biosynthesis.</text>
</comment>
<evidence type="ECO:0000256" key="8">
    <source>
        <dbReference type="ARBA" id="ARBA00022630"/>
    </source>
</evidence>
<evidence type="ECO:0000259" key="13">
    <source>
        <dbReference type="Pfam" id="PF01593"/>
    </source>
</evidence>
<comment type="catalytic activity">
    <reaction evidence="1">
        <text>coproporphyrinogen III + 3 O2 = coproporphyrin III + 3 H2O2</text>
        <dbReference type="Rhea" id="RHEA:43436"/>
        <dbReference type="ChEBI" id="CHEBI:15379"/>
        <dbReference type="ChEBI" id="CHEBI:16240"/>
        <dbReference type="ChEBI" id="CHEBI:57309"/>
        <dbReference type="ChEBI" id="CHEBI:131725"/>
        <dbReference type="EC" id="1.3.3.15"/>
    </reaction>
    <physiologicalReaction direction="left-to-right" evidence="1">
        <dbReference type="Rhea" id="RHEA:43437"/>
    </physiologicalReaction>
</comment>
<dbReference type="EC" id="1.3.3.15" evidence="6 12"/>
<dbReference type="InterPro" id="IPR050464">
    <property type="entry name" value="Zeta_carotene_desat/Oxidored"/>
</dbReference>
<dbReference type="InterPro" id="IPR002937">
    <property type="entry name" value="Amino_oxidase"/>
</dbReference>
<dbReference type="InterPro" id="IPR036188">
    <property type="entry name" value="FAD/NAD-bd_sf"/>
</dbReference>
<keyword evidence="8 12" id="KW-0285">Flavoprotein</keyword>
<keyword evidence="11 12" id="KW-0350">Heme biosynthesis</keyword>
<organism evidence="14 15">
    <name type="scientific">Phytomonospora endophytica</name>
    <dbReference type="NCBI Taxonomy" id="714109"/>
    <lineage>
        <taxon>Bacteria</taxon>
        <taxon>Bacillati</taxon>
        <taxon>Actinomycetota</taxon>
        <taxon>Actinomycetes</taxon>
        <taxon>Micromonosporales</taxon>
        <taxon>Micromonosporaceae</taxon>
        <taxon>Phytomonospora</taxon>
    </lineage>
</organism>
<comment type="function">
    <text evidence="3 12">Involved in coproporphyrin-dependent heme b biosynthesis. Catalyzes the oxidation of coproporphyrinogen III to coproporphyrin III.</text>
</comment>
<comment type="cofactor">
    <cofactor evidence="2 12">
        <name>FAD</name>
        <dbReference type="ChEBI" id="CHEBI:57692"/>
    </cofactor>
</comment>
<evidence type="ECO:0000256" key="12">
    <source>
        <dbReference type="RuleBase" id="RU364052"/>
    </source>
</evidence>
<comment type="similarity">
    <text evidence="5 12">Belongs to the protoporphyrinogen/coproporphyrinogen oxidase family. Coproporphyrinogen III oxidase subfamily.</text>
</comment>
<gene>
    <name evidence="14" type="ORF">HNR73_002797</name>
</gene>
<protein>
    <recommendedName>
        <fullName evidence="7 12">Coproporphyrinogen III oxidase</fullName>
        <ecNumber evidence="6 12">1.3.3.15</ecNumber>
    </recommendedName>
</protein>
<proteinExistence type="inferred from homology"/>
<keyword evidence="9 12" id="KW-0274">FAD</keyword>
<accession>A0A841FJ22</accession>